<organism evidence="1 2">
    <name type="scientific">Bordetella ansorpii</name>
    <dbReference type="NCBI Taxonomy" id="288768"/>
    <lineage>
        <taxon>Bacteria</taxon>
        <taxon>Pseudomonadati</taxon>
        <taxon>Pseudomonadota</taxon>
        <taxon>Betaproteobacteria</taxon>
        <taxon>Burkholderiales</taxon>
        <taxon>Alcaligenaceae</taxon>
        <taxon>Bordetella</taxon>
    </lineage>
</organism>
<protein>
    <recommendedName>
        <fullName evidence="3">Lipoprotein</fullName>
    </recommendedName>
</protein>
<accession>A0A157QK78</accession>
<dbReference type="AlphaFoldDB" id="A0A157QK78"/>
<reference evidence="1 2" key="1">
    <citation type="submission" date="2016-03" db="EMBL/GenBank/DDBJ databases">
        <authorList>
            <consortium name="Pathogen Informatics"/>
        </authorList>
    </citation>
    <scope>NUCLEOTIDE SEQUENCE [LARGE SCALE GENOMIC DNA]</scope>
    <source>
        <strain evidence="1 2">NCTC13364</strain>
    </source>
</reference>
<gene>
    <name evidence="1" type="ORF">SAMEA1982600_03653</name>
</gene>
<dbReference type="RefSeq" id="WP_268874737.1">
    <property type="nucleotide sequence ID" value="NZ_FKBS01000025.1"/>
</dbReference>
<evidence type="ECO:0008006" key="3">
    <source>
        <dbReference type="Google" id="ProtNLM"/>
    </source>
</evidence>
<sequence length="41" mass="4939">MRKLKLTMILAALALTLHGCIVVPGHRHHHHHDHYRYYNQR</sequence>
<dbReference type="EMBL" id="FKBS01000025">
    <property type="protein sequence ID" value="SAI46131.1"/>
    <property type="molecule type" value="Genomic_DNA"/>
</dbReference>
<proteinExistence type="predicted"/>
<evidence type="ECO:0000313" key="1">
    <source>
        <dbReference type="EMBL" id="SAI46131.1"/>
    </source>
</evidence>
<dbReference type="Proteomes" id="UP000077037">
    <property type="component" value="Unassembled WGS sequence"/>
</dbReference>
<name>A0A157QK78_9BORD</name>
<evidence type="ECO:0000313" key="2">
    <source>
        <dbReference type="Proteomes" id="UP000077037"/>
    </source>
</evidence>